<evidence type="ECO:0000256" key="10">
    <source>
        <dbReference type="ARBA" id="ARBA00048881"/>
    </source>
</evidence>
<evidence type="ECO:0000256" key="4">
    <source>
        <dbReference type="ARBA" id="ARBA00022723"/>
    </source>
</evidence>
<accession>A0A6A6P8E7</accession>
<evidence type="ECO:0000256" key="1">
    <source>
        <dbReference type="ARBA" id="ARBA00001973"/>
    </source>
</evidence>
<keyword evidence="5" id="KW-0560">Oxidoreductase</keyword>
<feature type="chain" id="PRO_5025456278" description="tyrosinase" evidence="12">
    <location>
        <begin position="32"/>
        <end position="612"/>
    </location>
</feature>
<dbReference type="InterPro" id="IPR002227">
    <property type="entry name" value="Tyrosinase_Cu-bd"/>
</dbReference>
<feature type="region of interest" description="Disordered" evidence="11">
    <location>
        <begin position="582"/>
        <end position="612"/>
    </location>
</feature>
<evidence type="ECO:0000313" key="16">
    <source>
        <dbReference type="Proteomes" id="UP000799766"/>
    </source>
</evidence>
<dbReference type="PROSITE" id="PS00497">
    <property type="entry name" value="TYROSINASE_1"/>
    <property type="match status" value="1"/>
</dbReference>
<dbReference type="EMBL" id="MU001674">
    <property type="protein sequence ID" value="KAF2460042.1"/>
    <property type="molecule type" value="Genomic_DNA"/>
</dbReference>
<dbReference type="Pfam" id="PF00264">
    <property type="entry name" value="Tyrosinase"/>
    <property type="match status" value="1"/>
</dbReference>
<feature type="domain" description="Tyrosinase copper-binding" evidence="13">
    <location>
        <begin position="67"/>
        <end position="84"/>
    </location>
</feature>
<keyword evidence="4" id="KW-0479">Metal-binding</keyword>
<comment type="cofactor">
    <cofactor evidence="1">
        <name>Cu(2+)</name>
        <dbReference type="ChEBI" id="CHEBI:29036"/>
    </cofactor>
</comment>
<evidence type="ECO:0000259" key="14">
    <source>
        <dbReference type="PROSITE" id="PS00498"/>
    </source>
</evidence>
<evidence type="ECO:0000256" key="11">
    <source>
        <dbReference type="SAM" id="MobiDB-lite"/>
    </source>
</evidence>
<feature type="signal peptide" evidence="12">
    <location>
        <begin position="1"/>
        <end position="31"/>
    </location>
</feature>
<dbReference type="InterPro" id="IPR041640">
    <property type="entry name" value="Tyrosinase_C"/>
</dbReference>
<dbReference type="GO" id="GO:0004503">
    <property type="term" value="F:tyrosinase activity"/>
    <property type="evidence" value="ECO:0007669"/>
    <property type="project" value="UniProtKB-EC"/>
</dbReference>
<feature type="domain" description="Tyrosinase copper-binding" evidence="14">
    <location>
        <begin position="273"/>
        <end position="284"/>
    </location>
</feature>
<keyword evidence="7" id="KW-0503">Monooxygenase</keyword>
<evidence type="ECO:0000256" key="6">
    <source>
        <dbReference type="ARBA" id="ARBA00023008"/>
    </source>
</evidence>
<keyword evidence="12" id="KW-0732">Signal</keyword>
<name>A0A6A6P8E7_9PEZI</name>
<evidence type="ECO:0000256" key="2">
    <source>
        <dbReference type="ARBA" id="ARBA00009928"/>
    </source>
</evidence>
<comment type="similarity">
    <text evidence="2">Belongs to the tyrosinase family.</text>
</comment>
<evidence type="ECO:0000256" key="12">
    <source>
        <dbReference type="SAM" id="SignalP"/>
    </source>
</evidence>
<evidence type="ECO:0000256" key="8">
    <source>
        <dbReference type="ARBA" id="ARBA00023101"/>
    </source>
</evidence>
<comment type="catalytic activity">
    <reaction evidence="9">
        <text>2 L-dopa + O2 = 2 L-dopaquinone + 2 H2O</text>
        <dbReference type="Rhea" id="RHEA:34287"/>
        <dbReference type="ChEBI" id="CHEBI:15377"/>
        <dbReference type="ChEBI" id="CHEBI:15379"/>
        <dbReference type="ChEBI" id="CHEBI:57504"/>
        <dbReference type="ChEBI" id="CHEBI:57924"/>
        <dbReference type="EC" id="1.14.18.1"/>
    </reaction>
</comment>
<dbReference type="EC" id="1.14.18.1" evidence="3"/>
<comment type="catalytic activity">
    <reaction evidence="10">
        <text>L-tyrosine + O2 = L-dopaquinone + H2O</text>
        <dbReference type="Rhea" id="RHEA:18117"/>
        <dbReference type="ChEBI" id="CHEBI:15377"/>
        <dbReference type="ChEBI" id="CHEBI:15379"/>
        <dbReference type="ChEBI" id="CHEBI:57924"/>
        <dbReference type="ChEBI" id="CHEBI:58315"/>
        <dbReference type="EC" id="1.14.18.1"/>
    </reaction>
</comment>
<dbReference type="OrthoDB" id="6132182at2759"/>
<keyword evidence="6" id="KW-0186">Copper</keyword>
<dbReference type="Pfam" id="PF18132">
    <property type="entry name" value="Tyrosinase_C"/>
    <property type="match status" value="1"/>
</dbReference>
<dbReference type="PRINTS" id="PR00092">
    <property type="entry name" value="TYROSINASE"/>
</dbReference>
<dbReference type="PROSITE" id="PS00498">
    <property type="entry name" value="TYROSINASE_2"/>
    <property type="match status" value="1"/>
</dbReference>
<evidence type="ECO:0000259" key="13">
    <source>
        <dbReference type="PROSITE" id="PS00497"/>
    </source>
</evidence>
<dbReference type="InterPro" id="IPR050316">
    <property type="entry name" value="Tyrosinase/Hemocyanin"/>
</dbReference>
<dbReference type="Gene3D" id="1.10.1280.10">
    <property type="entry name" value="Di-copper center containing domain from catechol oxidase"/>
    <property type="match status" value="1"/>
</dbReference>
<proteinExistence type="inferred from homology"/>
<keyword evidence="16" id="KW-1185">Reference proteome</keyword>
<evidence type="ECO:0000313" key="15">
    <source>
        <dbReference type="EMBL" id="KAF2460042.1"/>
    </source>
</evidence>
<dbReference type="GO" id="GO:0042438">
    <property type="term" value="P:melanin biosynthetic process"/>
    <property type="evidence" value="ECO:0007669"/>
    <property type="project" value="UniProtKB-KW"/>
</dbReference>
<dbReference type="Gene3D" id="2.60.310.20">
    <property type="match status" value="1"/>
</dbReference>
<reference evidence="15" key="1">
    <citation type="journal article" date="2020" name="Stud. Mycol.">
        <title>101 Dothideomycetes genomes: a test case for predicting lifestyles and emergence of pathogens.</title>
        <authorList>
            <person name="Haridas S."/>
            <person name="Albert R."/>
            <person name="Binder M."/>
            <person name="Bloem J."/>
            <person name="Labutti K."/>
            <person name="Salamov A."/>
            <person name="Andreopoulos B."/>
            <person name="Baker S."/>
            <person name="Barry K."/>
            <person name="Bills G."/>
            <person name="Bluhm B."/>
            <person name="Cannon C."/>
            <person name="Castanera R."/>
            <person name="Culley D."/>
            <person name="Daum C."/>
            <person name="Ezra D."/>
            <person name="Gonzalez J."/>
            <person name="Henrissat B."/>
            <person name="Kuo A."/>
            <person name="Liang C."/>
            <person name="Lipzen A."/>
            <person name="Lutzoni F."/>
            <person name="Magnuson J."/>
            <person name="Mondo S."/>
            <person name="Nolan M."/>
            <person name="Ohm R."/>
            <person name="Pangilinan J."/>
            <person name="Park H.-J."/>
            <person name="Ramirez L."/>
            <person name="Alfaro M."/>
            <person name="Sun H."/>
            <person name="Tritt A."/>
            <person name="Yoshinaga Y."/>
            <person name="Zwiers L.-H."/>
            <person name="Turgeon B."/>
            <person name="Goodwin S."/>
            <person name="Spatafora J."/>
            <person name="Crous P."/>
            <person name="Grigoriev I."/>
        </authorList>
    </citation>
    <scope>NUCLEOTIDE SEQUENCE</scope>
    <source>
        <strain evidence="15">ATCC 16933</strain>
    </source>
</reference>
<protein>
    <recommendedName>
        <fullName evidence="3">tyrosinase</fullName>
        <ecNumber evidence="3">1.14.18.1</ecNumber>
    </recommendedName>
</protein>
<evidence type="ECO:0000256" key="3">
    <source>
        <dbReference type="ARBA" id="ARBA00011906"/>
    </source>
</evidence>
<evidence type="ECO:0000256" key="5">
    <source>
        <dbReference type="ARBA" id="ARBA00023002"/>
    </source>
</evidence>
<dbReference type="PANTHER" id="PTHR11474:SF76">
    <property type="entry name" value="SHKT DOMAIN-CONTAINING PROTEIN"/>
    <property type="match status" value="1"/>
</dbReference>
<evidence type="ECO:0000256" key="9">
    <source>
        <dbReference type="ARBA" id="ARBA00048233"/>
    </source>
</evidence>
<evidence type="ECO:0000256" key="7">
    <source>
        <dbReference type="ARBA" id="ARBA00023033"/>
    </source>
</evidence>
<organism evidence="15 16">
    <name type="scientific">Lineolata rhizophorae</name>
    <dbReference type="NCBI Taxonomy" id="578093"/>
    <lineage>
        <taxon>Eukaryota</taxon>
        <taxon>Fungi</taxon>
        <taxon>Dikarya</taxon>
        <taxon>Ascomycota</taxon>
        <taxon>Pezizomycotina</taxon>
        <taxon>Dothideomycetes</taxon>
        <taxon>Dothideomycetes incertae sedis</taxon>
        <taxon>Lineolatales</taxon>
        <taxon>Lineolataceae</taxon>
        <taxon>Lineolata</taxon>
    </lineage>
</organism>
<keyword evidence="8" id="KW-0470">Melanin biosynthesis</keyword>
<dbReference type="PANTHER" id="PTHR11474">
    <property type="entry name" value="TYROSINASE FAMILY MEMBER"/>
    <property type="match status" value="1"/>
</dbReference>
<gene>
    <name evidence="15" type="ORF">BDY21DRAFT_281547</name>
</gene>
<dbReference type="GO" id="GO:0046872">
    <property type="term" value="F:metal ion binding"/>
    <property type="evidence" value="ECO:0007669"/>
    <property type="project" value="UniProtKB-KW"/>
</dbReference>
<dbReference type="Proteomes" id="UP000799766">
    <property type="component" value="Unassembled WGS sequence"/>
</dbReference>
<sequence>MRREIRDMRRWFPIQWELFLLALRDMQLADQAEVMSYFQVAGIHGRPYDDWEESFGNGTAFSGYCPHSDILFLPWHRMYTALFEEALYDRVQIIADQYVPSIRERYVAAAQGWRMPYWDWALLPKTGQPAFPSEIFSPTQVTVTNTSGQPEEIPNPLYRYDFHPVPERRQFPDRPVRGWPETMRHPEGPSLKTHSNDTQVIADLLASLHGNRDALYMLFATVTDFASFSNNNFHAGKDNYSSLESIHNNIHNDIGGLGPVPGHMTVSQYAAFDPVFWLHHSNVDRLFAMWQVLNPDAYVTPERSSGTYTIQRGTIVDGNTPLTPFRTPLGEFQTSISVRNVEDLGYIYPETVRWNFPTLGEYQRSVRALILEYYGNEIDSRAAGLAFGEAPNPAAPGRLDFISMIVNIKFQLTCDLNVVRGDLEPPAQDLETQLMILDDVIANGEYVDWRAYVKTPKTCLGGSFNVQLYFDSNSGSQDSSTSTKPVGTFSVFAPINQNALLQATACQNSIEVAGAIPLTSALLKEMAEGNLGGLGASDVVPFLRERLTWHVKVVNGAAVSAAAVPGMVVSVVSDTVRIPESEGGFPKYAGEEEVHPAATEGKPGGLGSRNEN</sequence>
<dbReference type="SUPFAM" id="SSF48056">
    <property type="entry name" value="Di-copper centre-containing domain"/>
    <property type="match status" value="1"/>
</dbReference>
<feature type="compositionally biased region" description="Gly residues" evidence="11">
    <location>
        <begin position="602"/>
        <end position="612"/>
    </location>
</feature>
<dbReference type="AlphaFoldDB" id="A0A6A6P8E7"/>
<dbReference type="InterPro" id="IPR008922">
    <property type="entry name" value="Di-copper_centre_dom_sf"/>
</dbReference>